<reference evidence="1 2" key="1">
    <citation type="journal article" date="2019" name="Int. J. Syst. Evol. Microbiol.">
        <title>The Global Catalogue of Microorganisms (GCM) 10K type strain sequencing project: providing services to taxonomists for standard genome sequencing and annotation.</title>
        <authorList>
            <consortium name="The Broad Institute Genomics Platform"/>
            <consortium name="The Broad Institute Genome Sequencing Center for Infectious Disease"/>
            <person name="Wu L."/>
            <person name="Ma J."/>
        </authorList>
    </citation>
    <scope>NUCLEOTIDE SEQUENCE [LARGE SCALE GENOMIC DNA]</scope>
    <source>
        <strain evidence="1 2">CGMCC 1.12553</strain>
    </source>
</reference>
<dbReference type="AlphaFoldDB" id="A0ABD5PA83"/>
<dbReference type="Proteomes" id="UP001595921">
    <property type="component" value="Unassembled WGS sequence"/>
</dbReference>
<name>A0ABD5PA83_9EURY</name>
<organism evidence="1 2">
    <name type="scientific">Halobium salinum</name>
    <dbReference type="NCBI Taxonomy" id="1364940"/>
    <lineage>
        <taxon>Archaea</taxon>
        <taxon>Methanobacteriati</taxon>
        <taxon>Methanobacteriota</taxon>
        <taxon>Stenosarchaea group</taxon>
        <taxon>Halobacteria</taxon>
        <taxon>Halobacteriales</taxon>
        <taxon>Haloferacaceae</taxon>
        <taxon>Halobium</taxon>
    </lineage>
</organism>
<keyword evidence="2" id="KW-1185">Reference proteome</keyword>
<evidence type="ECO:0000313" key="2">
    <source>
        <dbReference type="Proteomes" id="UP001595921"/>
    </source>
</evidence>
<dbReference type="RefSeq" id="WP_267622076.1">
    <property type="nucleotide sequence ID" value="NZ_JAODIW010000006.1"/>
</dbReference>
<dbReference type="EMBL" id="JBHSDS010000003">
    <property type="protein sequence ID" value="MFC4357618.1"/>
    <property type="molecule type" value="Genomic_DNA"/>
</dbReference>
<comment type="caution">
    <text evidence="1">The sequence shown here is derived from an EMBL/GenBank/DDBJ whole genome shotgun (WGS) entry which is preliminary data.</text>
</comment>
<accession>A0ABD5PA83</accession>
<gene>
    <name evidence="1" type="ORF">ACFO0N_06600</name>
</gene>
<evidence type="ECO:0000313" key="1">
    <source>
        <dbReference type="EMBL" id="MFC4357618.1"/>
    </source>
</evidence>
<sequence length="41" mass="4802">MTHTHDARWVGYYDEDGWLEIREPEAAGAWLATDRPIDIED</sequence>
<proteinExistence type="predicted"/>
<protein>
    <submittedName>
        <fullName evidence="1">Uncharacterized protein</fullName>
    </submittedName>
</protein>